<dbReference type="PANTHER" id="PTHR39080:SF1">
    <property type="entry name" value="LARGE RIBOSOMAL SUBUNIT PROTEIN BL28A"/>
    <property type="match status" value="1"/>
</dbReference>
<keyword evidence="2 5" id="KW-0689">Ribosomal protein</keyword>
<sequence length="74" mass="8252">MAKVCYSCGKHPSFGNARSHSLRATRRRWNPNLQKIRVQEGTATKRVYVCTSCLKAFKVQKATPRVAAPESTTA</sequence>
<dbReference type="HAMAP" id="MF_00373">
    <property type="entry name" value="Ribosomal_bL28"/>
    <property type="match status" value="1"/>
</dbReference>
<dbReference type="InterPro" id="IPR050096">
    <property type="entry name" value="Bacterial_rp_bL28"/>
</dbReference>
<evidence type="ECO:0000256" key="1">
    <source>
        <dbReference type="ARBA" id="ARBA00008760"/>
    </source>
</evidence>
<organism evidence="6">
    <name type="scientific">uncultured Rubrobacteraceae bacterium</name>
    <dbReference type="NCBI Taxonomy" id="349277"/>
    <lineage>
        <taxon>Bacteria</taxon>
        <taxon>Bacillati</taxon>
        <taxon>Actinomycetota</taxon>
        <taxon>Rubrobacteria</taxon>
        <taxon>Rubrobacterales</taxon>
        <taxon>Rubrobacteraceae</taxon>
        <taxon>environmental samples</taxon>
    </lineage>
</organism>
<dbReference type="InterPro" id="IPR026569">
    <property type="entry name" value="Ribosomal_bL28"/>
</dbReference>
<keyword evidence="3 5" id="KW-0687">Ribonucleoprotein</keyword>
<name>A0A6J4Q3R2_9ACTN</name>
<dbReference type="InterPro" id="IPR037147">
    <property type="entry name" value="Ribosomal_bL28_sf"/>
</dbReference>
<dbReference type="GO" id="GO:1990904">
    <property type="term" value="C:ribonucleoprotein complex"/>
    <property type="evidence" value="ECO:0007669"/>
    <property type="project" value="UniProtKB-KW"/>
</dbReference>
<dbReference type="InterPro" id="IPR001383">
    <property type="entry name" value="Ribosomal_bL28_bact-type"/>
</dbReference>
<evidence type="ECO:0000256" key="2">
    <source>
        <dbReference type="ARBA" id="ARBA00022980"/>
    </source>
</evidence>
<dbReference type="GO" id="GO:0003735">
    <property type="term" value="F:structural constituent of ribosome"/>
    <property type="evidence" value="ECO:0007669"/>
    <property type="project" value="InterPro"/>
</dbReference>
<dbReference type="EMBL" id="CADCVD010000022">
    <property type="protein sequence ID" value="CAA9429414.1"/>
    <property type="molecule type" value="Genomic_DNA"/>
</dbReference>
<evidence type="ECO:0000313" key="6">
    <source>
        <dbReference type="EMBL" id="CAA9429414.1"/>
    </source>
</evidence>
<dbReference type="PANTHER" id="PTHR39080">
    <property type="entry name" value="50S RIBOSOMAL PROTEIN L28"/>
    <property type="match status" value="1"/>
</dbReference>
<comment type="similarity">
    <text evidence="1 5">Belongs to the bacterial ribosomal protein bL28 family.</text>
</comment>
<evidence type="ECO:0000256" key="4">
    <source>
        <dbReference type="ARBA" id="ARBA00035174"/>
    </source>
</evidence>
<protein>
    <recommendedName>
        <fullName evidence="4 5">Large ribosomal subunit protein bL28</fullName>
    </recommendedName>
</protein>
<gene>
    <name evidence="5" type="primary">rpmB</name>
    <name evidence="6" type="ORF">AVDCRST_MAG37-484</name>
</gene>
<dbReference type="SUPFAM" id="SSF143800">
    <property type="entry name" value="L28p-like"/>
    <property type="match status" value="1"/>
</dbReference>
<dbReference type="Pfam" id="PF00830">
    <property type="entry name" value="Ribosomal_L28"/>
    <property type="match status" value="1"/>
</dbReference>
<dbReference type="GO" id="GO:0006412">
    <property type="term" value="P:translation"/>
    <property type="evidence" value="ECO:0007669"/>
    <property type="project" value="UniProtKB-UniRule"/>
</dbReference>
<accession>A0A6J4Q3R2</accession>
<dbReference type="NCBIfam" id="TIGR00009">
    <property type="entry name" value="L28"/>
    <property type="match status" value="1"/>
</dbReference>
<dbReference type="AlphaFoldDB" id="A0A6J4Q3R2"/>
<dbReference type="InterPro" id="IPR034704">
    <property type="entry name" value="Ribosomal_bL28/bL31-like_sf"/>
</dbReference>
<reference evidence="6" key="1">
    <citation type="submission" date="2020-02" db="EMBL/GenBank/DDBJ databases">
        <authorList>
            <person name="Meier V. D."/>
        </authorList>
    </citation>
    <scope>NUCLEOTIDE SEQUENCE</scope>
    <source>
        <strain evidence="6">AVDCRST_MAG37</strain>
    </source>
</reference>
<evidence type="ECO:0000256" key="5">
    <source>
        <dbReference type="HAMAP-Rule" id="MF_00373"/>
    </source>
</evidence>
<evidence type="ECO:0000256" key="3">
    <source>
        <dbReference type="ARBA" id="ARBA00023274"/>
    </source>
</evidence>
<dbReference type="Gene3D" id="2.30.170.40">
    <property type="entry name" value="Ribosomal protein L28/L24"/>
    <property type="match status" value="1"/>
</dbReference>
<dbReference type="GO" id="GO:0005840">
    <property type="term" value="C:ribosome"/>
    <property type="evidence" value="ECO:0007669"/>
    <property type="project" value="UniProtKB-KW"/>
</dbReference>
<proteinExistence type="inferred from homology"/>